<organism evidence="1 2">
    <name type="scientific">Diphasiastrum complanatum</name>
    <name type="common">Issler's clubmoss</name>
    <name type="synonym">Lycopodium complanatum</name>
    <dbReference type="NCBI Taxonomy" id="34168"/>
    <lineage>
        <taxon>Eukaryota</taxon>
        <taxon>Viridiplantae</taxon>
        <taxon>Streptophyta</taxon>
        <taxon>Embryophyta</taxon>
        <taxon>Tracheophyta</taxon>
        <taxon>Lycopodiopsida</taxon>
        <taxon>Lycopodiales</taxon>
        <taxon>Lycopodiaceae</taxon>
        <taxon>Lycopodioideae</taxon>
        <taxon>Diphasiastrum</taxon>
    </lineage>
</organism>
<comment type="caution">
    <text evidence="1">The sequence shown here is derived from an EMBL/GenBank/DDBJ whole genome shotgun (WGS) entry which is preliminary data.</text>
</comment>
<dbReference type="EMBL" id="CM055105">
    <property type="protein sequence ID" value="KAJ7531086.1"/>
    <property type="molecule type" value="Genomic_DNA"/>
</dbReference>
<protein>
    <submittedName>
        <fullName evidence="1">Uncharacterized protein</fullName>
    </submittedName>
</protein>
<gene>
    <name evidence="1" type="ORF">O6H91_14G031800</name>
</gene>
<dbReference type="Proteomes" id="UP001162992">
    <property type="component" value="Chromosome 14"/>
</dbReference>
<sequence>MTKICYVEKIQVVPKIEHVTIESPTDSCENEERRTKKEEDEEKKKERGGQRATDRSIAVAMQDRKSRRFGLSCSLLFAAWSLFVLLNSSITDSEDELGVDKHFEHGRGLISKENSLALDCQNGLVTGDQQWSINVDDQWDNRGEPADDQNLQECSSMPFPKGNIHCEERFAGDDQNLQECSSVAFPKGNIHCEEKFAGVTSVSGTCKNSQEKQAEDHSLLLENLVRSGLNLETIETDSNGGGQQPFLVDSLVTSDGNIGQPQQTKSLTEVESSRKSQENFPILDLQKAVGWLLRIEERAGGSRYFMVGEPERAQCEIRNSKGETVSQKCLVAIPIESDKNHHVNNNAVDINNVCKVQRQYINENIGAEETSALCYHDLGSLSGSCESLCTSSSHDWFESMTSFCLCGSLVVELLEHAAMSSSEMGSSVIFTETPAGLGSELHADQIKDSSATAASYENALDCGQNDSVSTSGSTQNDSCISGMQETFSVNRQSDDLGSEFQTSAQTEPTRPTRVPPIGLDEYKRKTILEIQKVLNSKSDTTKLQVHHRVEPGGGVYNYAAASHGAKIMASNKEAKGASNILEKDKDKYMRNPCSADKKFVIVELSEETLVDTVAIANYEFYSSNLKDFELLGSLNFPTDEWVSLGKFEAENARHLLKFKLTEPKWVRYLRLHMLSHHGSEFFCTLSTLEVYGDDAIERLLEDWRGEEETRSRVRGTATSHIADEKPGGGSSAGENMQIENEPSSSVLKESNQEHILGEQIRQPTSDMDGSGKLTKDNAVASLPGLSTVLSKGQSDNTDEGGKSSIPENVANVRPPGDSILKILMQKVKSLELNQSLFDRYLEDMNLKYSDMFNDLDQELDVLGERLRNQSLSLVSLAKRLHELNMTSELEKRALESSFALQVDTLLSELEFLRSRIDRMETRELVALTMALLCMIVSGLLYSVYRCLFLMGLKRFEDDHRSYAYGLAVIVLFVVSGLIALILSV</sequence>
<keyword evidence="2" id="KW-1185">Reference proteome</keyword>
<accession>A0ACC2BMV4</accession>
<reference evidence="2" key="1">
    <citation type="journal article" date="2024" name="Proc. Natl. Acad. Sci. U.S.A.">
        <title>Extraordinary preservation of gene collinearity over three hundred million years revealed in homosporous lycophytes.</title>
        <authorList>
            <person name="Li C."/>
            <person name="Wickell D."/>
            <person name="Kuo L.Y."/>
            <person name="Chen X."/>
            <person name="Nie B."/>
            <person name="Liao X."/>
            <person name="Peng D."/>
            <person name="Ji J."/>
            <person name="Jenkins J."/>
            <person name="Williams M."/>
            <person name="Shu S."/>
            <person name="Plott C."/>
            <person name="Barry K."/>
            <person name="Rajasekar S."/>
            <person name="Grimwood J."/>
            <person name="Han X."/>
            <person name="Sun S."/>
            <person name="Hou Z."/>
            <person name="He W."/>
            <person name="Dai G."/>
            <person name="Sun C."/>
            <person name="Schmutz J."/>
            <person name="Leebens-Mack J.H."/>
            <person name="Li F.W."/>
            <person name="Wang L."/>
        </authorList>
    </citation>
    <scope>NUCLEOTIDE SEQUENCE [LARGE SCALE GENOMIC DNA]</scope>
    <source>
        <strain evidence="2">cv. PW_Plant_1</strain>
    </source>
</reference>
<evidence type="ECO:0000313" key="2">
    <source>
        <dbReference type="Proteomes" id="UP001162992"/>
    </source>
</evidence>
<evidence type="ECO:0000313" key="1">
    <source>
        <dbReference type="EMBL" id="KAJ7531086.1"/>
    </source>
</evidence>
<proteinExistence type="predicted"/>
<name>A0ACC2BMV4_DIPCM</name>